<dbReference type="RefSeq" id="WP_037931762.1">
    <property type="nucleotide sequence ID" value="NZ_JBFADL010000005.1"/>
</dbReference>
<dbReference type="AlphaFoldDB" id="A0A081XU39"/>
<name>A0A081XU39_STRTO</name>
<dbReference type="Proteomes" id="UP000028341">
    <property type="component" value="Unassembled WGS sequence"/>
</dbReference>
<organism evidence="1 2">
    <name type="scientific">Streptomyces toyocaensis</name>
    <dbReference type="NCBI Taxonomy" id="55952"/>
    <lineage>
        <taxon>Bacteria</taxon>
        <taxon>Bacillati</taxon>
        <taxon>Actinomycetota</taxon>
        <taxon>Actinomycetes</taxon>
        <taxon>Kitasatosporales</taxon>
        <taxon>Streptomycetaceae</taxon>
        <taxon>Streptomyces</taxon>
    </lineage>
</organism>
<dbReference type="STRING" id="55952.BU52_10720"/>
<evidence type="ECO:0000313" key="2">
    <source>
        <dbReference type="Proteomes" id="UP000028341"/>
    </source>
</evidence>
<reference evidence="1 2" key="1">
    <citation type="submission" date="2014-02" db="EMBL/GenBank/DDBJ databases">
        <title>The genome announcement of Streptomyces toyocaensis NRRL15009.</title>
        <authorList>
            <person name="Hong H.-J."/>
            <person name="Kwun M.J."/>
        </authorList>
    </citation>
    <scope>NUCLEOTIDE SEQUENCE [LARGE SCALE GENOMIC DNA]</scope>
    <source>
        <strain evidence="1 2">NRRL 15009</strain>
    </source>
</reference>
<accession>A0A081XU39</accession>
<gene>
    <name evidence="1" type="ORF">BU52_10720</name>
</gene>
<proteinExistence type="predicted"/>
<keyword evidence="2" id="KW-1185">Reference proteome</keyword>
<evidence type="ECO:0000313" key="1">
    <source>
        <dbReference type="EMBL" id="KES07062.1"/>
    </source>
</evidence>
<sequence length="84" mass="9059">MSRREYVEARKLTAEELRNLPPGAIVQVSLGMGERLLLRRAKDTNGRGRFTPVQGSSLSIGALVEVAELLAPQSLSAQPAVDSE</sequence>
<dbReference type="EMBL" id="JFCB01000007">
    <property type="protein sequence ID" value="KES07062.1"/>
    <property type="molecule type" value="Genomic_DNA"/>
</dbReference>
<protein>
    <submittedName>
        <fullName evidence="1">Uncharacterized protein</fullName>
    </submittedName>
</protein>
<comment type="caution">
    <text evidence="1">The sequence shown here is derived from an EMBL/GenBank/DDBJ whole genome shotgun (WGS) entry which is preliminary data.</text>
</comment>